<keyword evidence="1" id="KW-1133">Transmembrane helix</keyword>
<dbReference type="EMBL" id="JACIFD010000009">
    <property type="protein sequence ID" value="MBB4071761.1"/>
    <property type="molecule type" value="Genomic_DNA"/>
</dbReference>
<protein>
    <submittedName>
        <fullName evidence="2">Flp pilus assembly pilin Flp</fullName>
    </submittedName>
</protein>
<dbReference type="Pfam" id="PF14029">
    <property type="entry name" value="DUF4244"/>
    <property type="match status" value="1"/>
</dbReference>
<accession>A0A840DE91</accession>
<keyword evidence="3" id="KW-1185">Reference proteome</keyword>
<proteinExistence type="predicted"/>
<evidence type="ECO:0000313" key="2">
    <source>
        <dbReference type="EMBL" id="MBB4071761.1"/>
    </source>
</evidence>
<reference evidence="2" key="1">
    <citation type="submission" date="2020-08" db="EMBL/GenBank/DDBJ databases">
        <title>Sequencing the genomes of 1000 actinobacteria strains.</title>
        <authorList>
            <person name="Klenk H.-P."/>
        </authorList>
    </citation>
    <scope>NUCLEOTIDE SEQUENCE [LARGE SCALE GENOMIC DNA]</scope>
    <source>
        <strain evidence="2">DSM 27064</strain>
    </source>
</reference>
<feature type="transmembrane region" description="Helical" evidence="1">
    <location>
        <begin position="54"/>
        <end position="72"/>
    </location>
</feature>
<keyword evidence="1" id="KW-0472">Membrane</keyword>
<keyword evidence="1" id="KW-0812">Transmembrane</keyword>
<gene>
    <name evidence="2" type="ORF">F5897_001075</name>
</gene>
<dbReference type="Proteomes" id="UP000571183">
    <property type="component" value="Unassembled WGS sequence"/>
</dbReference>
<comment type="caution">
    <text evidence="2">The sequence shown here is derived from an EMBL/GenBank/DDBJ whole genome shotgun (WGS) entry which is preliminary data.</text>
</comment>
<organism evidence="2 3">
    <name type="scientific">Canibacter oris</name>
    <dbReference type="NCBI Taxonomy" id="1365628"/>
    <lineage>
        <taxon>Bacteria</taxon>
        <taxon>Bacillati</taxon>
        <taxon>Actinomycetota</taxon>
        <taxon>Actinomycetes</taxon>
        <taxon>Micrococcales</taxon>
        <taxon>Microbacteriaceae</taxon>
        <taxon>Canibacter</taxon>
    </lineage>
</organism>
<sequence>MSFETANNAPALRPVVNSEAMVPRPQPRWRRIRLWRAQLAQARHDETGAVTAEYAILIMAAVAFAGLLVVIMRSGEVQAMLTQLVQNALNSAG</sequence>
<evidence type="ECO:0000313" key="3">
    <source>
        <dbReference type="Proteomes" id="UP000571183"/>
    </source>
</evidence>
<dbReference type="InterPro" id="IPR025338">
    <property type="entry name" value="DUF4244"/>
</dbReference>
<evidence type="ECO:0000256" key="1">
    <source>
        <dbReference type="SAM" id="Phobius"/>
    </source>
</evidence>
<dbReference type="AlphaFoldDB" id="A0A840DE91"/>
<name>A0A840DE91_9MICO</name>